<keyword evidence="2" id="KW-1185">Reference proteome</keyword>
<name>A0A495X6I8_9PSEU</name>
<evidence type="ECO:0000313" key="2">
    <source>
        <dbReference type="Proteomes" id="UP000272729"/>
    </source>
</evidence>
<dbReference type="Proteomes" id="UP000272729">
    <property type="component" value="Unassembled WGS sequence"/>
</dbReference>
<protein>
    <submittedName>
        <fullName evidence="1">Immunity protein 26 of polymorphic toxin system</fullName>
    </submittedName>
</protein>
<organism evidence="1 2">
    <name type="scientific">Saccharothrix variisporea</name>
    <dbReference type="NCBI Taxonomy" id="543527"/>
    <lineage>
        <taxon>Bacteria</taxon>
        <taxon>Bacillati</taxon>
        <taxon>Actinomycetota</taxon>
        <taxon>Actinomycetes</taxon>
        <taxon>Pseudonocardiales</taxon>
        <taxon>Pseudonocardiaceae</taxon>
        <taxon>Saccharothrix</taxon>
    </lineage>
</organism>
<dbReference type="AlphaFoldDB" id="A0A495X6I8"/>
<dbReference type="InterPro" id="IPR029278">
    <property type="entry name" value="Imm26"/>
</dbReference>
<dbReference type="RefSeq" id="WP_170199282.1">
    <property type="nucleotide sequence ID" value="NZ_JBIUBA010000002.1"/>
</dbReference>
<comment type="caution">
    <text evidence="1">The sequence shown here is derived from an EMBL/GenBank/DDBJ whole genome shotgun (WGS) entry which is preliminary data.</text>
</comment>
<dbReference type="Pfam" id="PF15428">
    <property type="entry name" value="Imm26"/>
    <property type="match status" value="1"/>
</dbReference>
<evidence type="ECO:0000313" key="1">
    <source>
        <dbReference type="EMBL" id="RKT69149.1"/>
    </source>
</evidence>
<sequence>MGEPNLRVLHKSRRRPREGDIFALSPRDDLFVFGRVVSTEATWAQAEPPPPPVNLIYVYRHTSPVAAVPPDSELQADKLLIPPAMVNKLPWSRGYFQTIGNIPLRPGETLGVHCFRDARGRYFNEFLEPLAARTEPYPVLGLGSYRTVDDQVCEALGIPLAD</sequence>
<accession>A0A495X6I8</accession>
<reference evidence="1 2" key="1">
    <citation type="submission" date="2018-10" db="EMBL/GenBank/DDBJ databases">
        <title>Sequencing the genomes of 1000 actinobacteria strains.</title>
        <authorList>
            <person name="Klenk H.-P."/>
        </authorList>
    </citation>
    <scope>NUCLEOTIDE SEQUENCE [LARGE SCALE GENOMIC DNA]</scope>
    <source>
        <strain evidence="1 2">DSM 43911</strain>
    </source>
</reference>
<dbReference type="EMBL" id="RBXR01000001">
    <property type="protein sequence ID" value="RKT69149.1"/>
    <property type="molecule type" value="Genomic_DNA"/>
</dbReference>
<gene>
    <name evidence="1" type="ORF">DFJ66_2344</name>
</gene>
<proteinExistence type="predicted"/>